<keyword evidence="2" id="KW-0812">Transmembrane</keyword>
<sequence length="373" mass="41634">MKRGIKKSRTDFYFLEGPSKQDRWRLRWTLKKKEDVPSSSHAYGAPAPSMAATKPPSCSTRLRSPATTAACFLPASLLLFLFFLLLRRPPMGSFPPTIPGGSVSSRRAELYGRMARDLDERGAAFLDGGETSQSLTLSELFDTTRDGAVVPRLKAANPPVRANVLYLDPEFAAVISKAVKEVFLPYFNQAIWFQNMSIYHFSMFHASHHLEPIIATEDEIEAEVDAVKRVTDDVCPLKIILDQVVLTSTGVLLGLWQVESGTDPADIRSRLREALPRAPQKQLYDPVMLHTSLARILGHPKLPQEGNAQSLDHVKFFHDLVAQVNSKIRGFQATVKELWFVEEYDVLALALNGKMKVRKLQFGCKEGQGNGKI</sequence>
<reference evidence="4" key="1">
    <citation type="submission" date="2013-06" db="EMBL/GenBank/DDBJ databases">
        <authorList>
            <person name="Zhao Q."/>
        </authorList>
    </citation>
    <scope>NUCLEOTIDE SEQUENCE</scope>
    <source>
        <strain evidence="4">cv. W1943</strain>
    </source>
</reference>
<accession>A0A0E0QEW4</accession>
<keyword evidence="4" id="KW-1185">Reference proteome</keyword>
<organism evidence="3 4">
    <name type="scientific">Oryza rufipogon</name>
    <name type="common">Brownbeard rice</name>
    <name type="synonym">Asian wild rice</name>
    <dbReference type="NCBI Taxonomy" id="4529"/>
    <lineage>
        <taxon>Eukaryota</taxon>
        <taxon>Viridiplantae</taxon>
        <taxon>Streptophyta</taxon>
        <taxon>Embryophyta</taxon>
        <taxon>Tracheophyta</taxon>
        <taxon>Spermatophyta</taxon>
        <taxon>Magnoliopsida</taxon>
        <taxon>Liliopsida</taxon>
        <taxon>Poales</taxon>
        <taxon>Poaceae</taxon>
        <taxon>BOP clade</taxon>
        <taxon>Oryzoideae</taxon>
        <taxon>Oryzeae</taxon>
        <taxon>Oryzinae</taxon>
        <taxon>Oryza</taxon>
    </lineage>
</organism>
<keyword evidence="2" id="KW-1133">Transmembrane helix</keyword>
<evidence type="ECO:0000313" key="4">
    <source>
        <dbReference type="Proteomes" id="UP000008022"/>
    </source>
</evidence>
<dbReference type="Gramene" id="ORUFI08G04750.1">
    <property type="protein sequence ID" value="ORUFI08G04750.1"/>
    <property type="gene ID" value="ORUFI08G04750"/>
</dbReference>
<feature type="transmembrane region" description="Helical" evidence="2">
    <location>
        <begin position="66"/>
        <end position="86"/>
    </location>
</feature>
<keyword evidence="2" id="KW-0472">Membrane</keyword>
<feature type="region of interest" description="Disordered" evidence="1">
    <location>
        <begin position="37"/>
        <end position="60"/>
    </location>
</feature>
<protein>
    <submittedName>
        <fullName evidence="3">Uncharacterized protein</fullName>
    </submittedName>
</protein>
<dbReference type="OMA" id="IYHFSMF"/>
<dbReference type="PANTHER" id="PTHR37204:SF1">
    <property type="entry name" value="TRANSMEMBRANE PROTEIN"/>
    <property type="match status" value="1"/>
</dbReference>
<dbReference type="Proteomes" id="UP000008022">
    <property type="component" value="Unassembled WGS sequence"/>
</dbReference>
<evidence type="ECO:0000256" key="2">
    <source>
        <dbReference type="SAM" id="Phobius"/>
    </source>
</evidence>
<dbReference type="AlphaFoldDB" id="A0A0E0QEW4"/>
<evidence type="ECO:0000256" key="1">
    <source>
        <dbReference type="SAM" id="MobiDB-lite"/>
    </source>
</evidence>
<evidence type="ECO:0000313" key="3">
    <source>
        <dbReference type="EnsemblPlants" id="ORUFI08G04750.1"/>
    </source>
</evidence>
<dbReference type="PANTHER" id="PTHR37204">
    <property type="entry name" value="TRANSMEMBRANE PROTEIN"/>
    <property type="match status" value="1"/>
</dbReference>
<name>A0A0E0QEW4_ORYRU</name>
<dbReference type="HOGENOM" id="CLU_069933_0_0_1"/>
<dbReference type="STRING" id="4529.A0A0E0QEW4"/>
<proteinExistence type="predicted"/>
<reference evidence="3" key="2">
    <citation type="submission" date="2015-06" db="UniProtKB">
        <authorList>
            <consortium name="EnsemblPlants"/>
        </authorList>
    </citation>
    <scope>IDENTIFICATION</scope>
</reference>
<dbReference type="EnsemblPlants" id="ORUFI08G04750.1">
    <property type="protein sequence ID" value="ORUFI08G04750.1"/>
    <property type="gene ID" value="ORUFI08G04750"/>
</dbReference>
<dbReference type="eggNOG" id="ENOG502QQ1I">
    <property type="taxonomic scope" value="Eukaryota"/>
</dbReference>